<dbReference type="EMBL" id="QXGE01001480">
    <property type="protein sequence ID" value="KAE9292084.1"/>
    <property type="molecule type" value="Genomic_DNA"/>
</dbReference>
<dbReference type="EMBL" id="QXFZ01001499">
    <property type="protein sequence ID" value="KAE9089443.1"/>
    <property type="molecule type" value="Genomic_DNA"/>
</dbReference>
<evidence type="ECO:0000313" key="3">
    <source>
        <dbReference type="EMBL" id="KAE9089443.1"/>
    </source>
</evidence>
<evidence type="ECO:0000313" key="7">
    <source>
        <dbReference type="Proteomes" id="UP000460718"/>
    </source>
</evidence>
<evidence type="ECO:0000313" key="4">
    <source>
        <dbReference type="EMBL" id="KAE9292084.1"/>
    </source>
</evidence>
<evidence type="ECO:0000313" key="2">
    <source>
        <dbReference type="EMBL" id="KAE8990293.1"/>
    </source>
</evidence>
<organism evidence="2 7">
    <name type="scientific">Phytophthora fragariae</name>
    <dbReference type="NCBI Taxonomy" id="53985"/>
    <lineage>
        <taxon>Eukaryota</taxon>
        <taxon>Sar</taxon>
        <taxon>Stramenopiles</taxon>
        <taxon>Oomycota</taxon>
        <taxon>Peronosporomycetes</taxon>
        <taxon>Peronosporales</taxon>
        <taxon>Peronosporaceae</taxon>
        <taxon>Phytophthora</taxon>
    </lineage>
</organism>
<evidence type="ECO:0000256" key="1">
    <source>
        <dbReference type="SAM" id="MobiDB-lite"/>
    </source>
</evidence>
<evidence type="ECO:0000313" key="5">
    <source>
        <dbReference type="Proteomes" id="UP000437068"/>
    </source>
</evidence>
<feature type="region of interest" description="Disordered" evidence="1">
    <location>
        <begin position="38"/>
        <end position="68"/>
    </location>
</feature>
<dbReference type="Proteomes" id="UP000460718">
    <property type="component" value="Unassembled WGS sequence"/>
</dbReference>
<comment type="caution">
    <text evidence="2">The sequence shown here is derived from an EMBL/GenBank/DDBJ whole genome shotgun (WGS) entry which is preliminary data.</text>
</comment>
<name>A0A6A3JFE2_9STRA</name>
<proteinExistence type="predicted"/>
<dbReference type="Proteomes" id="UP000437068">
    <property type="component" value="Unassembled WGS sequence"/>
</dbReference>
<gene>
    <name evidence="4" type="ORF">PF001_g18869</name>
    <name evidence="3" type="ORF">PF007_g19597</name>
    <name evidence="2" type="ORF">PF011_g18421</name>
</gene>
<protein>
    <submittedName>
        <fullName evidence="2">Uncharacterized protein</fullName>
    </submittedName>
</protein>
<evidence type="ECO:0000313" key="6">
    <source>
        <dbReference type="Proteomes" id="UP000441208"/>
    </source>
</evidence>
<dbReference type="EMBL" id="QXFW01001470">
    <property type="protein sequence ID" value="KAE8990293.1"/>
    <property type="molecule type" value="Genomic_DNA"/>
</dbReference>
<dbReference type="Proteomes" id="UP000441208">
    <property type="component" value="Unassembled WGS sequence"/>
</dbReference>
<dbReference type="AlphaFoldDB" id="A0A6A3JFE2"/>
<sequence>MEGGGQQTGRPSKRFLSVRFQRHEALVLFGALADYDDEMEVDEEDSSTADAREENEETSYAYPEEKEHATCTGVQIEDDSQQREKLTLCAEDTPS</sequence>
<feature type="compositionally biased region" description="Acidic residues" evidence="1">
    <location>
        <begin position="38"/>
        <end position="57"/>
    </location>
</feature>
<reference evidence="2 7" key="1">
    <citation type="submission" date="2018-09" db="EMBL/GenBank/DDBJ databases">
        <title>Genomic investigation of the strawberry pathogen Phytophthora fragariae indicates pathogenicity is determined by transcriptional variation in three key races.</title>
        <authorList>
            <person name="Adams T.M."/>
            <person name="Armitage A.D."/>
            <person name="Sobczyk M.K."/>
            <person name="Bates H.J."/>
            <person name="Dunwell J.M."/>
            <person name="Nellist C.F."/>
            <person name="Harrison R.J."/>
        </authorList>
    </citation>
    <scope>NUCLEOTIDE SEQUENCE [LARGE SCALE GENOMIC DNA]</scope>
    <source>
        <strain evidence="4 5">A4</strain>
        <strain evidence="3 6">NOV-71</strain>
        <strain evidence="2 7">SCRP245</strain>
    </source>
</reference>
<accession>A0A6A3JFE2</accession>